<dbReference type="GeneID" id="97239813"/>
<keyword evidence="1 3" id="KW-0238">DNA-binding</keyword>
<accession>A0A162KLN6</accession>
<dbReference type="PROSITE" id="PS50935">
    <property type="entry name" value="SSB"/>
    <property type="match status" value="1"/>
</dbReference>
<dbReference type="Pfam" id="PF00436">
    <property type="entry name" value="SSB"/>
    <property type="match status" value="1"/>
</dbReference>
<dbReference type="GO" id="GO:0006260">
    <property type="term" value="P:DNA replication"/>
    <property type="evidence" value="ECO:0007669"/>
    <property type="project" value="InterPro"/>
</dbReference>
<dbReference type="InterPro" id="IPR012340">
    <property type="entry name" value="NA-bd_OB-fold"/>
</dbReference>
<evidence type="ECO:0000256" key="1">
    <source>
        <dbReference type="ARBA" id="ARBA00023125"/>
    </source>
</evidence>
<comment type="caution">
    <text evidence="4">The sequence shown here is derived from an EMBL/GenBank/DDBJ whole genome shotgun (WGS) entry which is preliminary data.</text>
</comment>
<sequence length="114" mass="13411">MLNQWTLIGRIGTIETRNGREKSRLYLSVAEDADYFDQTREEWVKRTRWHNLVAWSEIAERITRSYKVGDLVVVEAEVQPWRVEEEGGDGWRSGVNFVVHRIRLLARPKAAEEQ</sequence>
<dbReference type="Proteomes" id="UP000075787">
    <property type="component" value="Unassembled WGS sequence"/>
</dbReference>
<gene>
    <name evidence="4" type="ORF">AUP44_08600</name>
</gene>
<dbReference type="InterPro" id="IPR000424">
    <property type="entry name" value="Primosome_PriB/ssb"/>
</dbReference>
<name>A0A162KLN6_9PROT</name>
<dbReference type="CDD" id="cd04496">
    <property type="entry name" value="SSB_OBF"/>
    <property type="match status" value="1"/>
</dbReference>
<evidence type="ECO:0000313" key="5">
    <source>
        <dbReference type="Proteomes" id="UP000075787"/>
    </source>
</evidence>
<dbReference type="SUPFAM" id="SSF50249">
    <property type="entry name" value="Nucleic acid-binding proteins"/>
    <property type="match status" value="1"/>
</dbReference>
<dbReference type="InterPro" id="IPR011344">
    <property type="entry name" value="ssDNA-bd"/>
</dbReference>
<dbReference type="GO" id="GO:0006310">
    <property type="term" value="P:DNA recombination"/>
    <property type="evidence" value="ECO:0007669"/>
    <property type="project" value="UniProtKB-KW"/>
</dbReference>
<organism evidence="4 5">
    <name type="scientific">Tistrella mobilis</name>
    <dbReference type="NCBI Taxonomy" id="171437"/>
    <lineage>
        <taxon>Bacteria</taxon>
        <taxon>Pseudomonadati</taxon>
        <taxon>Pseudomonadota</taxon>
        <taxon>Alphaproteobacteria</taxon>
        <taxon>Geminicoccales</taxon>
        <taxon>Geminicoccaceae</taxon>
        <taxon>Tistrella</taxon>
    </lineage>
</organism>
<dbReference type="PIRSF" id="PIRSF002070">
    <property type="entry name" value="SSB"/>
    <property type="match status" value="1"/>
</dbReference>
<dbReference type="GO" id="GO:0003697">
    <property type="term" value="F:single-stranded DNA binding"/>
    <property type="evidence" value="ECO:0007669"/>
    <property type="project" value="InterPro"/>
</dbReference>
<reference evidence="4 5" key="1">
    <citation type="submission" date="2015-12" db="EMBL/GenBank/DDBJ databases">
        <title>Genome sequence of Tistrella mobilis MCCC 1A02139.</title>
        <authorList>
            <person name="Lu L."/>
            <person name="Lai Q."/>
            <person name="Shao Z."/>
            <person name="Qian P."/>
        </authorList>
    </citation>
    <scope>NUCLEOTIDE SEQUENCE [LARGE SCALE GENOMIC DNA]</scope>
    <source>
        <strain evidence="4 5">MCCC 1A02139</strain>
    </source>
</reference>
<dbReference type="Gene3D" id="2.40.50.140">
    <property type="entry name" value="Nucleic acid-binding proteins"/>
    <property type="match status" value="1"/>
</dbReference>
<dbReference type="RefSeq" id="WP_062766056.1">
    <property type="nucleotide sequence ID" value="NZ_CP121012.1"/>
</dbReference>
<dbReference type="EMBL" id="LPZR01000171">
    <property type="protein sequence ID" value="KYO51567.1"/>
    <property type="molecule type" value="Genomic_DNA"/>
</dbReference>
<evidence type="ECO:0000313" key="4">
    <source>
        <dbReference type="EMBL" id="KYO51567.1"/>
    </source>
</evidence>
<keyword evidence="2" id="KW-0233">DNA recombination</keyword>
<evidence type="ECO:0000256" key="3">
    <source>
        <dbReference type="PIRNR" id="PIRNR002070"/>
    </source>
</evidence>
<proteinExistence type="predicted"/>
<dbReference type="AlphaFoldDB" id="A0A162KLN6"/>
<evidence type="ECO:0000256" key="2">
    <source>
        <dbReference type="ARBA" id="ARBA00023172"/>
    </source>
</evidence>
<protein>
    <recommendedName>
        <fullName evidence="3">Single-stranded DNA-binding protein</fullName>
    </recommendedName>
</protein>